<comment type="subunit">
    <text evidence="7">Monomer.</text>
</comment>
<evidence type="ECO:0000256" key="4">
    <source>
        <dbReference type="ARBA" id="ARBA00022723"/>
    </source>
</evidence>
<feature type="binding site" evidence="7">
    <location>
        <position position="64"/>
    </location>
    <ligand>
        <name>Zn(2+)</name>
        <dbReference type="ChEBI" id="CHEBI:29105"/>
        <label>2</label>
    </ligand>
</feature>
<comment type="cofactor">
    <cofactor evidence="7">
        <name>Zn(2+)</name>
        <dbReference type="ChEBI" id="CHEBI:29105"/>
    </cofactor>
    <text evidence="7">Binds 2 Zn(2+) ions per subunit.</text>
</comment>
<comment type="function">
    <text evidence="7">Thiolesterase that catalyzes the hydrolysis of S-D-lactoyl-glutathione to form glutathione and D-lactic acid.</text>
</comment>
<dbReference type="CDD" id="cd07723">
    <property type="entry name" value="hydroxyacylglutathione_hydrolase_MBL-fold"/>
    <property type="match status" value="1"/>
</dbReference>
<comment type="catalytic activity">
    <reaction evidence="1 7">
        <text>an S-(2-hydroxyacyl)glutathione + H2O = a 2-hydroxy carboxylate + glutathione + H(+)</text>
        <dbReference type="Rhea" id="RHEA:21864"/>
        <dbReference type="ChEBI" id="CHEBI:15377"/>
        <dbReference type="ChEBI" id="CHEBI:15378"/>
        <dbReference type="ChEBI" id="CHEBI:57925"/>
        <dbReference type="ChEBI" id="CHEBI:58896"/>
        <dbReference type="ChEBI" id="CHEBI:71261"/>
        <dbReference type="EC" id="3.1.2.6"/>
    </reaction>
</comment>
<dbReference type="InterPro" id="IPR001279">
    <property type="entry name" value="Metallo-B-lactamas"/>
</dbReference>
<evidence type="ECO:0000313" key="9">
    <source>
        <dbReference type="EMBL" id="TYK64707.1"/>
    </source>
</evidence>
<name>A0ABY3MUD0_9GAMM</name>
<dbReference type="Proteomes" id="UP000815846">
    <property type="component" value="Unassembled WGS sequence"/>
</dbReference>
<keyword evidence="10" id="KW-1185">Reference proteome</keyword>
<keyword evidence="6 7" id="KW-0862">Zinc</keyword>
<dbReference type="GO" id="GO:0004416">
    <property type="term" value="F:hydroxyacylglutathione hydrolase activity"/>
    <property type="evidence" value="ECO:0007669"/>
    <property type="project" value="UniProtKB-EC"/>
</dbReference>
<evidence type="ECO:0000256" key="2">
    <source>
        <dbReference type="ARBA" id="ARBA00004963"/>
    </source>
</evidence>
<dbReference type="PANTHER" id="PTHR43705:SF1">
    <property type="entry name" value="HYDROXYACYLGLUTATHIONE HYDROLASE GLOB"/>
    <property type="match status" value="1"/>
</dbReference>
<evidence type="ECO:0000313" key="10">
    <source>
        <dbReference type="Proteomes" id="UP000815846"/>
    </source>
</evidence>
<evidence type="ECO:0000256" key="3">
    <source>
        <dbReference type="ARBA" id="ARBA00006759"/>
    </source>
</evidence>
<evidence type="ECO:0000256" key="7">
    <source>
        <dbReference type="HAMAP-Rule" id="MF_01374"/>
    </source>
</evidence>
<dbReference type="EC" id="3.1.2.6" evidence="7"/>
<dbReference type="Pfam" id="PF00753">
    <property type="entry name" value="Lactamase_B"/>
    <property type="match status" value="1"/>
</dbReference>
<evidence type="ECO:0000256" key="5">
    <source>
        <dbReference type="ARBA" id="ARBA00022801"/>
    </source>
</evidence>
<dbReference type="Gene3D" id="3.60.15.10">
    <property type="entry name" value="Ribonuclease Z/Hydroxyacylglutathione hydrolase-like"/>
    <property type="match status" value="1"/>
</dbReference>
<feature type="binding site" evidence="7">
    <location>
        <position position="122"/>
    </location>
    <ligand>
        <name>Zn(2+)</name>
        <dbReference type="ChEBI" id="CHEBI:29105"/>
        <label>1</label>
    </ligand>
</feature>
<keyword evidence="4 7" id="KW-0479">Metal-binding</keyword>
<dbReference type="Pfam" id="PF16123">
    <property type="entry name" value="HAGH_C"/>
    <property type="match status" value="1"/>
</dbReference>
<dbReference type="EMBL" id="PJAI02000019">
    <property type="protein sequence ID" value="TYK64707.1"/>
    <property type="molecule type" value="Genomic_DNA"/>
</dbReference>
<proteinExistence type="inferred from homology"/>
<evidence type="ECO:0000256" key="6">
    <source>
        <dbReference type="ARBA" id="ARBA00022833"/>
    </source>
</evidence>
<sequence length="286" mass="31992">MNHTAPIVTAIKAFNDNYIWAISHHNTQEIALVDPGDAEVCIAHLQKNSKILSTILITHHHSDHIGGIEKLKAFAKQKSWPLKVYGPTNDGIKQLDITLAENDSVTLPRLNCKFRVIDVPGHTHGHIAYFTQTEHENKNQGLLFCGDTLFSGGCGRVFEGTPAQMHHSLTKLVSLPSNTLIYCAHEYTQANLAFALAVDPDNKDLNIYAKQVAIKRQNNQSTIPSTIGLEQKINPFLRCHQSPVQNAAQTYYLQHVQQSNNHGGTEFNLHNDTEVFTQIRAWKNSF</sequence>
<dbReference type="InterPro" id="IPR050110">
    <property type="entry name" value="Glyoxalase_II_hydrolase"/>
</dbReference>
<dbReference type="HAMAP" id="MF_01374">
    <property type="entry name" value="Glyoxalase_2"/>
    <property type="match status" value="1"/>
</dbReference>
<accession>A0ABY3MUD0</accession>
<gene>
    <name evidence="7 9" type="primary">gloB</name>
    <name evidence="9" type="ORF">CWS31_014125</name>
</gene>
<dbReference type="SUPFAM" id="SSF56281">
    <property type="entry name" value="Metallo-hydrolase/oxidoreductase"/>
    <property type="match status" value="1"/>
</dbReference>
<reference evidence="9 10" key="1">
    <citation type="submission" date="2019-08" db="EMBL/GenBank/DDBJ databases">
        <title>Microbe sample from Colwellia echini.</title>
        <authorList>
            <person name="Christiansen L."/>
            <person name="Pathiraja D."/>
            <person name="Schultz-Johansen M."/>
            <person name="Choi I.-G."/>
            <person name="Stougaard P."/>
        </authorList>
    </citation>
    <scope>NUCLEOTIDE SEQUENCE [LARGE SCALE GENOMIC DNA]</scope>
    <source>
        <strain evidence="9 10">A3</strain>
    </source>
</reference>
<feature type="binding site" evidence="7">
    <location>
        <position position="185"/>
    </location>
    <ligand>
        <name>Zn(2+)</name>
        <dbReference type="ChEBI" id="CHEBI:29105"/>
        <label>2</label>
    </ligand>
</feature>
<dbReference type="InterPro" id="IPR017782">
    <property type="entry name" value="Hydroxyacylglutathione_Hdrlase"/>
</dbReference>
<dbReference type="PIRSF" id="PIRSF005457">
    <property type="entry name" value="Glx"/>
    <property type="match status" value="1"/>
</dbReference>
<comment type="pathway">
    <text evidence="2 7">Secondary metabolite metabolism; methylglyoxal degradation; (R)-lactate from methylglyoxal: step 2/2.</text>
</comment>
<feature type="binding site" evidence="7">
    <location>
        <position position="147"/>
    </location>
    <ligand>
        <name>Zn(2+)</name>
        <dbReference type="ChEBI" id="CHEBI:29105"/>
        <label>2</label>
    </ligand>
</feature>
<feature type="domain" description="Metallo-beta-lactamase" evidence="8">
    <location>
        <begin position="16"/>
        <end position="185"/>
    </location>
</feature>
<dbReference type="RefSeq" id="WP_101343028.1">
    <property type="nucleotide sequence ID" value="NZ_PJAI02000019.1"/>
</dbReference>
<organism evidence="9 10">
    <name type="scientific">Colwellia echini</name>
    <dbReference type="NCBI Taxonomy" id="1982103"/>
    <lineage>
        <taxon>Bacteria</taxon>
        <taxon>Pseudomonadati</taxon>
        <taxon>Pseudomonadota</taxon>
        <taxon>Gammaproteobacteria</taxon>
        <taxon>Alteromonadales</taxon>
        <taxon>Colwelliaceae</taxon>
        <taxon>Colwellia</taxon>
    </lineage>
</organism>
<protein>
    <recommendedName>
        <fullName evidence="7">Hydroxyacylglutathione hydrolase</fullName>
        <ecNumber evidence="7">3.1.2.6</ecNumber>
    </recommendedName>
    <alternativeName>
        <fullName evidence="7">Glyoxalase II</fullName>
        <shortName evidence="7">Glx II</shortName>
    </alternativeName>
</protein>
<comment type="caution">
    <text evidence="9">The sequence shown here is derived from an EMBL/GenBank/DDBJ whole genome shotgun (WGS) entry which is preliminary data.</text>
</comment>
<keyword evidence="5 7" id="KW-0378">Hydrolase</keyword>
<feature type="binding site" evidence="7">
    <location>
        <position position="63"/>
    </location>
    <ligand>
        <name>Zn(2+)</name>
        <dbReference type="ChEBI" id="CHEBI:29105"/>
        <label>2</label>
    </ligand>
</feature>
<feature type="binding site" evidence="7">
    <location>
        <position position="61"/>
    </location>
    <ligand>
        <name>Zn(2+)</name>
        <dbReference type="ChEBI" id="CHEBI:29105"/>
        <label>1</label>
    </ligand>
</feature>
<dbReference type="InterPro" id="IPR035680">
    <property type="entry name" value="Clx_II_MBL"/>
</dbReference>
<comment type="similarity">
    <text evidence="3 7">Belongs to the metallo-beta-lactamase superfamily. Glyoxalase II family.</text>
</comment>
<evidence type="ECO:0000256" key="1">
    <source>
        <dbReference type="ARBA" id="ARBA00001623"/>
    </source>
</evidence>
<dbReference type="NCBIfam" id="TIGR03413">
    <property type="entry name" value="GSH_gloB"/>
    <property type="match status" value="1"/>
</dbReference>
<dbReference type="InterPro" id="IPR032282">
    <property type="entry name" value="HAGH_C"/>
</dbReference>
<feature type="binding site" evidence="7">
    <location>
        <position position="59"/>
    </location>
    <ligand>
        <name>Zn(2+)</name>
        <dbReference type="ChEBI" id="CHEBI:29105"/>
        <label>1</label>
    </ligand>
</feature>
<evidence type="ECO:0000259" key="8">
    <source>
        <dbReference type="SMART" id="SM00849"/>
    </source>
</evidence>
<dbReference type="InterPro" id="IPR036866">
    <property type="entry name" value="RibonucZ/Hydroxyglut_hydro"/>
</dbReference>
<dbReference type="PANTHER" id="PTHR43705">
    <property type="entry name" value="HYDROXYACYLGLUTATHIONE HYDROLASE"/>
    <property type="match status" value="1"/>
</dbReference>
<dbReference type="SMART" id="SM00849">
    <property type="entry name" value="Lactamase_B"/>
    <property type="match status" value="1"/>
</dbReference>
<feature type="binding site" evidence="7">
    <location>
        <position position="147"/>
    </location>
    <ligand>
        <name>Zn(2+)</name>
        <dbReference type="ChEBI" id="CHEBI:29105"/>
        <label>1</label>
    </ligand>
</feature>